<evidence type="ECO:0000256" key="1">
    <source>
        <dbReference type="SAM" id="MobiDB-lite"/>
    </source>
</evidence>
<dbReference type="Pfam" id="PF20705">
    <property type="entry name" value="DUF6821"/>
    <property type="match status" value="1"/>
</dbReference>
<evidence type="ECO:0000259" key="2">
    <source>
        <dbReference type="Pfam" id="PF20705"/>
    </source>
</evidence>
<evidence type="ECO:0000313" key="3">
    <source>
        <dbReference type="EMBL" id="KAJ3687219.1"/>
    </source>
</evidence>
<dbReference type="InterPro" id="IPR045883">
    <property type="entry name" value="At4g13530-like"/>
</dbReference>
<feature type="region of interest" description="Disordered" evidence="1">
    <location>
        <begin position="40"/>
        <end position="111"/>
    </location>
</feature>
<evidence type="ECO:0000313" key="4">
    <source>
        <dbReference type="Proteomes" id="UP001210211"/>
    </source>
</evidence>
<gene>
    <name evidence="3" type="ORF">LUZ61_016383</name>
</gene>
<dbReference type="EMBL" id="JAMRDG010000002">
    <property type="protein sequence ID" value="KAJ3687219.1"/>
    <property type="molecule type" value="Genomic_DNA"/>
</dbReference>
<reference evidence="3 4" key="1">
    <citation type="journal article" date="2022" name="Cell">
        <title>Repeat-based holocentromeres influence genome architecture and karyotype evolution.</title>
        <authorList>
            <person name="Hofstatter P.G."/>
            <person name="Thangavel G."/>
            <person name="Lux T."/>
            <person name="Neumann P."/>
            <person name="Vondrak T."/>
            <person name="Novak P."/>
            <person name="Zhang M."/>
            <person name="Costa L."/>
            <person name="Castellani M."/>
            <person name="Scott A."/>
            <person name="Toegelov H."/>
            <person name="Fuchs J."/>
            <person name="Mata-Sucre Y."/>
            <person name="Dias Y."/>
            <person name="Vanzela A.L.L."/>
            <person name="Huettel B."/>
            <person name="Almeida C.C.S."/>
            <person name="Simkova H."/>
            <person name="Souza G."/>
            <person name="Pedrosa-Harand A."/>
            <person name="Macas J."/>
            <person name="Mayer K.F.X."/>
            <person name="Houben A."/>
            <person name="Marques A."/>
        </authorList>
    </citation>
    <scope>NUCLEOTIDE SEQUENCE [LARGE SCALE GENOMIC DNA]</scope>
    <source>
        <strain evidence="3">RhyTen1mFocal</strain>
    </source>
</reference>
<dbReference type="InterPro" id="IPR049224">
    <property type="entry name" value="DUF6821"/>
</dbReference>
<feature type="compositionally biased region" description="Basic and acidic residues" evidence="1">
    <location>
        <begin position="77"/>
        <end position="95"/>
    </location>
</feature>
<accession>A0AAD5Z5E8</accession>
<dbReference type="PANTHER" id="PTHR33646:SF2">
    <property type="entry name" value="F20H23.8 PROTEIN"/>
    <property type="match status" value="1"/>
</dbReference>
<organism evidence="3 4">
    <name type="scientific">Rhynchospora tenuis</name>
    <dbReference type="NCBI Taxonomy" id="198213"/>
    <lineage>
        <taxon>Eukaryota</taxon>
        <taxon>Viridiplantae</taxon>
        <taxon>Streptophyta</taxon>
        <taxon>Embryophyta</taxon>
        <taxon>Tracheophyta</taxon>
        <taxon>Spermatophyta</taxon>
        <taxon>Magnoliopsida</taxon>
        <taxon>Liliopsida</taxon>
        <taxon>Poales</taxon>
        <taxon>Cyperaceae</taxon>
        <taxon>Cyperoideae</taxon>
        <taxon>Rhynchosporeae</taxon>
        <taxon>Rhynchospora</taxon>
    </lineage>
</organism>
<protein>
    <recommendedName>
        <fullName evidence="2">DUF6821 domain-containing protein</fullName>
    </recommendedName>
</protein>
<comment type="caution">
    <text evidence="3">The sequence shown here is derived from an EMBL/GenBank/DDBJ whole genome shotgun (WGS) entry which is preliminary data.</text>
</comment>
<keyword evidence="4" id="KW-1185">Reference proteome</keyword>
<feature type="domain" description="DUF6821" evidence="2">
    <location>
        <begin position="119"/>
        <end position="241"/>
    </location>
</feature>
<proteinExistence type="predicted"/>
<dbReference type="PANTHER" id="PTHR33646">
    <property type="entry name" value="GB|AAF00631.1"/>
    <property type="match status" value="1"/>
</dbReference>
<dbReference type="AlphaFoldDB" id="A0AAD5Z5E8"/>
<dbReference type="Proteomes" id="UP001210211">
    <property type="component" value="Unassembled WGS sequence"/>
</dbReference>
<feature type="compositionally biased region" description="Acidic residues" evidence="1">
    <location>
        <begin position="56"/>
        <end position="76"/>
    </location>
</feature>
<sequence>MDLDEWEVIPSTKPYLHVSSKELLSFLGPDVLVETDYFRCPTPGLSPSPSEHQQQEEEEKEVEEQEAEEEEEEEEMPKEFKDIGISTEFRKEERSPAPTPAPTSPVNWLEPDPMVFSHGTIMTEKEEVMQMERKKEVVVEEEKDCTGFNLWGLSVHGIGAICSFGVATAATLCVFALSTASASSNVRVRSSPNIQFQIFSDDKRIKDVVQRATGLNHAISAARGITIPTAQISFGGHYEGL</sequence>
<name>A0AAD5Z5E8_9POAL</name>